<evidence type="ECO:0000313" key="3">
    <source>
        <dbReference type="EMBL" id="KAH0963257.1"/>
    </source>
</evidence>
<feature type="signal peptide" evidence="2">
    <location>
        <begin position="1"/>
        <end position="17"/>
    </location>
</feature>
<keyword evidence="2" id="KW-0732">Signal</keyword>
<reference evidence="3" key="1">
    <citation type="submission" date="2021-09" db="EMBL/GenBank/DDBJ databases">
        <title>A high-quality genome of the endoparasitic fungus Hirsutella rhossiliensis with a comparison of Hirsutella genomes reveals transposable elements contributing to genome size variation.</title>
        <authorList>
            <person name="Lin R."/>
            <person name="Jiao Y."/>
            <person name="Sun X."/>
            <person name="Ling J."/>
            <person name="Xie B."/>
            <person name="Cheng X."/>
        </authorList>
    </citation>
    <scope>NUCLEOTIDE SEQUENCE</scope>
    <source>
        <strain evidence="3">HR02</strain>
    </source>
</reference>
<dbReference type="RefSeq" id="XP_044720770.1">
    <property type="nucleotide sequence ID" value="XM_044864238.1"/>
</dbReference>
<feature type="region of interest" description="Disordered" evidence="1">
    <location>
        <begin position="133"/>
        <end position="168"/>
    </location>
</feature>
<dbReference type="OrthoDB" id="4924937at2759"/>
<dbReference type="AlphaFoldDB" id="A0A9P8MXQ3"/>
<comment type="caution">
    <text evidence="3">The sequence shown here is derived from an EMBL/GenBank/DDBJ whole genome shotgun (WGS) entry which is preliminary data.</text>
</comment>
<organism evidence="3 4">
    <name type="scientific">Hirsutella rhossiliensis</name>
    <dbReference type="NCBI Taxonomy" id="111463"/>
    <lineage>
        <taxon>Eukaryota</taxon>
        <taxon>Fungi</taxon>
        <taxon>Dikarya</taxon>
        <taxon>Ascomycota</taxon>
        <taxon>Pezizomycotina</taxon>
        <taxon>Sordariomycetes</taxon>
        <taxon>Hypocreomycetidae</taxon>
        <taxon>Hypocreales</taxon>
        <taxon>Ophiocordycipitaceae</taxon>
        <taxon>Hirsutella</taxon>
    </lineage>
</organism>
<dbReference type="GeneID" id="68354896"/>
<proteinExistence type="predicted"/>
<accession>A0A9P8MXQ3</accession>
<dbReference type="Proteomes" id="UP000824596">
    <property type="component" value="Unassembled WGS sequence"/>
</dbReference>
<gene>
    <name evidence="3" type="ORF">HRG_05767</name>
</gene>
<sequence length="168" mass="17806">MKFVAAATVALAGVAQAGVANQAINQDLAANMNGAAGMDGMTLLTGIYGGHGHGKIGFGGKIDFGSILKKGACALPCVEKAATKIPCKGKNLVDSACSSIDEIKKRSESCIRKCDVNRSIVDLVTKGAHFLCSKRQGGRGGEKHGKHEKPEYKEKEEKKEPEYKKKEE</sequence>
<feature type="chain" id="PRO_5040443702" evidence="2">
    <location>
        <begin position="18"/>
        <end position="168"/>
    </location>
</feature>
<evidence type="ECO:0000313" key="4">
    <source>
        <dbReference type="Proteomes" id="UP000824596"/>
    </source>
</evidence>
<keyword evidence="4" id="KW-1185">Reference proteome</keyword>
<name>A0A9P8MXQ3_9HYPO</name>
<evidence type="ECO:0000256" key="1">
    <source>
        <dbReference type="SAM" id="MobiDB-lite"/>
    </source>
</evidence>
<evidence type="ECO:0000256" key="2">
    <source>
        <dbReference type="SAM" id="SignalP"/>
    </source>
</evidence>
<protein>
    <submittedName>
        <fullName evidence="3">Uncharacterized protein</fullName>
    </submittedName>
</protein>
<feature type="compositionally biased region" description="Basic and acidic residues" evidence="1">
    <location>
        <begin position="140"/>
        <end position="168"/>
    </location>
</feature>
<dbReference type="EMBL" id="JAIZPD010000005">
    <property type="protein sequence ID" value="KAH0963257.1"/>
    <property type="molecule type" value="Genomic_DNA"/>
</dbReference>